<dbReference type="Pfam" id="PF06821">
    <property type="entry name" value="Ser_hydrolase"/>
    <property type="match status" value="1"/>
</dbReference>
<evidence type="ECO:0000313" key="2">
    <source>
        <dbReference type="Proteomes" id="UP000256780"/>
    </source>
</evidence>
<protein>
    <submittedName>
        <fullName evidence="1">Esterase of the alpha/beta hydrolase fold protein</fullName>
    </submittedName>
</protein>
<accession>A0A975XF40</accession>
<dbReference type="GO" id="GO:0016787">
    <property type="term" value="F:hydrolase activity"/>
    <property type="evidence" value="ECO:0007669"/>
    <property type="project" value="UniProtKB-KW"/>
</dbReference>
<sequence>MVSPCRTPFLPDPSVPTMTATPSSTILRDHAAGGPLASHARVTEMAAAWGSRLADLGNVGHLNPAAGYGAWPRAHDLLAELGTLVTRDS</sequence>
<organism evidence="1 2">
    <name type="scientific">Cupriavidus taiwanensis</name>
    <dbReference type="NCBI Taxonomy" id="164546"/>
    <lineage>
        <taxon>Bacteria</taxon>
        <taxon>Pseudomonadati</taxon>
        <taxon>Pseudomonadota</taxon>
        <taxon>Betaproteobacteria</taxon>
        <taxon>Burkholderiales</taxon>
        <taxon>Burkholderiaceae</taxon>
        <taxon>Cupriavidus</taxon>
    </lineage>
</organism>
<dbReference type="Proteomes" id="UP000256780">
    <property type="component" value="Chromosome CBM2587_b"/>
</dbReference>
<dbReference type="Gene3D" id="3.40.50.1820">
    <property type="entry name" value="alpha/beta hydrolase"/>
    <property type="match status" value="1"/>
</dbReference>
<proteinExistence type="predicted"/>
<reference evidence="1 2" key="1">
    <citation type="submission" date="2018-01" db="EMBL/GenBank/DDBJ databases">
        <authorList>
            <person name="Clerissi C."/>
        </authorList>
    </citation>
    <scope>NUCLEOTIDE SEQUENCE [LARGE SCALE GENOMIC DNA]</scope>
    <source>
        <strain evidence="1">Cupriavidus sp. LMG 19464</strain>
    </source>
</reference>
<evidence type="ECO:0000313" key="1">
    <source>
        <dbReference type="EMBL" id="SOY68263.1"/>
    </source>
</evidence>
<name>A0A975XF40_9BURK</name>
<dbReference type="InterPro" id="IPR010662">
    <property type="entry name" value="RBBP9/YdeN"/>
</dbReference>
<keyword evidence="1" id="KW-0378">Hydrolase</keyword>
<dbReference type="AlphaFoldDB" id="A0A975XF40"/>
<dbReference type="InterPro" id="IPR029058">
    <property type="entry name" value="AB_hydrolase_fold"/>
</dbReference>
<gene>
    <name evidence="1" type="ORF">CBM2587_B90699</name>
</gene>
<comment type="caution">
    <text evidence="1">The sequence shown here is derived from an EMBL/GenBank/DDBJ whole genome shotgun (WGS) entry which is preliminary data.</text>
</comment>
<dbReference type="EMBL" id="OFSQ01000038">
    <property type="protein sequence ID" value="SOY68263.1"/>
    <property type="molecule type" value="Genomic_DNA"/>
</dbReference>